<protein>
    <submittedName>
        <fullName evidence="2">Very-short-patch-repair endonuclease</fullName>
    </submittedName>
</protein>
<keyword evidence="2" id="KW-0540">Nuclease</keyword>
<proteinExistence type="predicted"/>
<dbReference type="AlphaFoldDB" id="A0A1H0P0V6"/>
<dbReference type="EMBL" id="FNJN01000003">
    <property type="protein sequence ID" value="SDO98386.1"/>
    <property type="molecule type" value="Genomic_DNA"/>
</dbReference>
<name>A0A1H0P0V6_MICTS</name>
<dbReference type="InterPro" id="IPR011335">
    <property type="entry name" value="Restrct_endonuc-II-like"/>
</dbReference>
<dbReference type="GO" id="GO:0004519">
    <property type="term" value="F:endonuclease activity"/>
    <property type="evidence" value="ECO:0007669"/>
    <property type="project" value="UniProtKB-KW"/>
</dbReference>
<dbReference type="InterPro" id="IPR007569">
    <property type="entry name" value="DUF559"/>
</dbReference>
<evidence type="ECO:0000313" key="2">
    <source>
        <dbReference type="EMBL" id="SDO98386.1"/>
    </source>
</evidence>
<organism evidence="2 3">
    <name type="scientific">Microbacterium testaceum (strain StLB037)</name>
    <dbReference type="NCBI Taxonomy" id="979556"/>
    <lineage>
        <taxon>Bacteria</taxon>
        <taxon>Bacillati</taxon>
        <taxon>Actinomycetota</taxon>
        <taxon>Actinomycetes</taxon>
        <taxon>Micrococcales</taxon>
        <taxon>Microbacteriaceae</taxon>
        <taxon>Microbacterium</taxon>
    </lineage>
</organism>
<gene>
    <name evidence="2" type="ORF">SAMN04487788_1666</name>
</gene>
<dbReference type="Pfam" id="PF04480">
    <property type="entry name" value="DUF559"/>
    <property type="match status" value="1"/>
</dbReference>
<dbReference type="Gene3D" id="3.40.960.10">
    <property type="entry name" value="VSR Endonuclease"/>
    <property type="match status" value="1"/>
</dbReference>
<feature type="domain" description="DUF559" evidence="1">
    <location>
        <begin position="194"/>
        <end position="275"/>
    </location>
</feature>
<evidence type="ECO:0000259" key="1">
    <source>
        <dbReference type="Pfam" id="PF04480"/>
    </source>
</evidence>
<sequence>MAHMDDAPARAVATRTAELGGVVRPTRLIREGHSRHRIAQALQCGFVLRVRRDWIALPTADAHVVSAARTGVVLSCVTAADRRGLWVAERPDKPHVAYPGRGRVDGPAAVVHWQRAIVPRHPDLLEDHIENILLTVASCQPYEAARAIWDSALNKKLVDLAHLRRLPWTGAARRLVREAWPWADSGLETFVIVRLRWMGLPIRSQIWICGHRVDFLIGERLVLQVDGGHHVGAQRTEDIRHDAELMLLGYHVIRVGYEQVMNRWPEVQEQIMDAVAQGLHKA</sequence>
<dbReference type="Proteomes" id="UP000186456">
    <property type="component" value="Unassembled WGS sequence"/>
</dbReference>
<keyword evidence="2" id="KW-0378">Hydrolase</keyword>
<keyword evidence="2" id="KW-0255">Endonuclease</keyword>
<reference evidence="2 3" key="1">
    <citation type="submission" date="2016-10" db="EMBL/GenBank/DDBJ databases">
        <authorList>
            <person name="de Groot N.N."/>
        </authorList>
    </citation>
    <scope>NUCLEOTIDE SEQUENCE [LARGE SCALE GENOMIC DNA]</scope>
    <source>
        <strain evidence="2 3">StLB037</strain>
    </source>
</reference>
<accession>A0A1H0P0V6</accession>
<evidence type="ECO:0000313" key="3">
    <source>
        <dbReference type="Proteomes" id="UP000186456"/>
    </source>
</evidence>
<dbReference type="SUPFAM" id="SSF52980">
    <property type="entry name" value="Restriction endonuclease-like"/>
    <property type="match status" value="1"/>
</dbReference>